<dbReference type="Gene3D" id="3.40.50.150">
    <property type="entry name" value="Vaccinia Virus protein VP39"/>
    <property type="match status" value="1"/>
</dbReference>
<protein>
    <recommendedName>
        <fullName evidence="1">Methyltransferase domain-containing protein</fullName>
    </recommendedName>
</protein>
<evidence type="ECO:0000313" key="2">
    <source>
        <dbReference type="EMBL" id="GGA04966.1"/>
    </source>
</evidence>
<dbReference type="InterPro" id="IPR029063">
    <property type="entry name" value="SAM-dependent_MTases_sf"/>
</dbReference>
<dbReference type="Pfam" id="PF13649">
    <property type="entry name" value="Methyltransf_25"/>
    <property type="match status" value="1"/>
</dbReference>
<sequence>MGPEDVIALWERQQDSYVTHRRLRFETAMLALEAWRPGPELIVDIGSGPGSFSRLLLQRFPSARVIAIDHDPSLLRLAEHNLAEFGSRAVIADADLTDPSWMRAVDADPDAIVSSTALHWLTTGQLMGLLEQLAQVLPAGRLFLNLDHYSQLAPGSLPEAAAIADATRRRAAADAAGVPDWESWWEAFADAAGAPGLEDLPELLAERDRRFRALGREEEARDASPVLHLEGLRTAGFAEAGTLWQHLDDYIVYGVR</sequence>
<feature type="domain" description="Methyltransferase" evidence="1">
    <location>
        <begin position="42"/>
        <end position="138"/>
    </location>
</feature>
<dbReference type="InterPro" id="IPR041698">
    <property type="entry name" value="Methyltransf_25"/>
</dbReference>
<comment type="caution">
    <text evidence="2">The sequence shown here is derived from an EMBL/GenBank/DDBJ whole genome shotgun (WGS) entry which is preliminary data.</text>
</comment>
<dbReference type="RefSeq" id="WP_188549306.1">
    <property type="nucleotide sequence ID" value="NZ_BMFY01000002.1"/>
</dbReference>
<dbReference type="SUPFAM" id="SSF53335">
    <property type="entry name" value="S-adenosyl-L-methionine-dependent methyltransferases"/>
    <property type="match status" value="1"/>
</dbReference>
<reference evidence="2" key="2">
    <citation type="submission" date="2020-09" db="EMBL/GenBank/DDBJ databases">
        <authorList>
            <person name="Sun Q."/>
            <person name="Zhou Y."/>
        </authorList>
    </citation>
    <scope>NUCLEOTIDE SEQUENCE</scope>
    <source>
        <strain evidence="2">CGMCC 1.12785</strain>
    </source>
</reference>
<reference evidence="2" key="1">
    <citation type="journal article" date="2014" name="Int. J. Syst. Evol. Microbiol.">
        <title>Complete genome sequence of Corynebacterium casei LMG S-19264T (=DSM 44701T), isolated from a smear-ripened cheese.</title>
        <authorList>
            <consortium name="US DOE Joint Genome Institute (JGI-PGF)"/>
            <person name="Walter F."/>
            <person name="Albersmeier A."/>
            <person name="Kalinowski J."/>
            <person name="Ruckert C."/>
        </authorList>
    </citation>
    <scope>NUCLEOTIDE SEQUENCE</scope>
    <source>
        <strain evidence="2">CGMCC 1.12785</strain>
    </source>
</reference>
<evidence type="ECO:0000259" key="1">
    <source>
        <dbReference type="Pfam" id="PF13649"/>
    </source>
</evidence>
<proteinExistence type="predicted"/>
<organism evidence="2 3">
    <name type="scientific">Sediminivirga luteola</name>
    <dbReference type="NCBI Taxonomy" id="1774748"/>
    <lineage>
        <taxon>Bacteria</taxon>
        <taxon>Bacillati</taxon>
        <taxon>Actinomycetota</taxon>
        <taxon>Actinomycetes</taxon>
        <taxon>Micrococcales</taxon>
        <taxon>Brevibacteriaceae</taxon>
        <taxon>Sediminivirga</taxon>
    </lineage>
</organism>
<dbReference type="Proteomes" id="UP000616114">
    <property type="component" value="Unassembled WGS sequence"/>
</dbReference>
<dbReference type="AlphaFoldDB" id="A0A8J2XD71"/>
<keyword evidence="3" id="KW-1185">Reference proteome</keyword>
<gene>
    <name evidence="2" type="ORF">GCM10011333_04540</name>
</gene>
<dbReference type="EMBL" id="BMFY01000002">
    <property type="protein sequence ID" value="GGA04966.1"/>
    <property type="molecule type" value="Genomic_DNA"/>
</dbReference>
<dbReference type="CDD" id="cd02440">
    <property type="entry name" value="AdoMet_MTases"/>
    <property type="match status" value="1"/>
</dbReference>
<name>A0A8J2XD71_9MICO</name>
<accession>A0A8J2XD71</accession>
<evidence type="ECO:0000313" key="3">
    <source>
        <dbReference type="Proteomes" id="UP000616114"/>
    </source>
</evidence>